<gene>
    <name evidence="3" type="ORF">EDD31_0184</name>
</gene>
<dbReference type="AlphaFoldDB" id="A0A3N2B9A7"/>
<keyword evidence="2" id="KW-1133">Transmembrane helix</keyword>
<organism evidence="3 4">
    <name type="scientific">Bogoriella caseilytica</name>
    <dbReference type="NCBI Taxonomy" id="56055"/>
    <lineage>
        <taxon>Bacteria</taxon>
        <taxon>Bacillati</taxon>
        <taxon>Actinomycetota</taxon>
        <taxon>Actinomycetes</taxon>
        <taxon>Micrococcales</taxon>
        <taxon>Bogoriellaceae</taxon>
        <taxon>Bogoriella</taxon>
    </lineage>
</organism>
<dbReference type="OrthoDB" id="5148572at2"/>
<sequence>MSAVPAHPRSAAERAHPSRTAAPTPRATWRPSLTVVANPTAPRSVTPFLLLCTAILAGAMLVVLLLNTQMAATAYQIRQEQLYLNELGEAEASLREDVERAGSPAELRERAEGLGMVPGEDVHFVRLSDGSVLTGNSGGGR</sequence>
<evidence type="ECO:0008006" key="5">
    <source>
        <dbReference type="Google" id="ProtNLM"/>
    </source>
</evidence>
<dbReference type="RefSeq" id="WP_123302508.1">
    <property type="nucleotide sequence ID" value="NZ_RKHK01000001.1"/>
</dbReference>
<comment type="caution">
    <text evidence="3">The sequence shown here is derived from an EMBL/GenBank/DDBJ whole genome shotgun (WGS) entry which is preliminary data.</text>
</comment>
<evidence type="ECO:0000313" key="4">
    <source>
        <dbReference type="Proteomes" id="UP000280668"/>
    </source>
</evidence>
<dbReference type="EMBL" id="RKHK01000001">
    <property type="protein sequence ID" value="ROR71846.1"/>
    <property type="molecule type" value="Genomic_DNA"/>
</dbReference>
<accession>A0A3N2B9A7</accession>
<dbReference type="Proteomes" id="UP000280668">
    <property type="component" value="Unassembled WGS sequence"/>
</dbReference>
<reference evidence="3 4" key="1">
    <citation type="submission" date="2018-11" db="EMBL/GenBank/DDBJ databases">
        <title>Sequencing the genomes of 1000 actinobacteria strains.</title>
        <authorList>
            <person name="Klenk H.-P."/>
        </authorList>
    </citation>
    <scope>NUCLEOTIDE SEQUENCE [LARGE SCALE GENOMIC DNA]</scope>
    <source>
        <strain evidence="3 4">DSM 11294</strain>
    </source>
</reference>
<name>A0A3N2B9A7_9MICO</name>
<protein>
    <recommendedName>
        <fullName evidence="5">Cell division protein FtsB</fullName>
    </recommendedName>
</protein>
<feature type="region of interest" description="Disordered" evidence="1">
    <location>
        <begin position="1"/>
        <end position="27"/>
    </location>
</feature>
<keyword evidence="2" id="KW-0812">Transmembrane</keyword>
<keyword evidence="2" id="KW-0472">Membrane</keyword>
<evidence type="ECO:0000256" key="2">
    <source>
        <dbReference type="SAM" id="Phobius"/>
    </source>
</evidence>
<evidence type="ECO:0000313" key="3">
    <source>
        <dbReference type="EMBL" id="ROR71846.1"/>
    </source>
</evidence>
<proteinExistence type="predicted"/>
<evidence type="ECO:0000256" key="1">
    <source>
        <dbReference type="SAM" id="MobiDB-lite"/>
    </source>
</evidence>
<feature type="transmembrane region" description="Helical" evidence="2">
    <location>
        <begin position="48"/>
        <end position="68"/>
    </location>
</feature>
<keyword evidence="4" id="KW-1185">Reference proteome</keyword>